<organism evidence="5 6">
    <name type="scientific">Legionella wadsworthii</name>
    <dbReference type="NCBI Taxonomy" id="28088"/>
    <lineage>
        <taxon>Bacteria</taxon>
        <taxon>Pseudomonadati</taxon>
        <taxon>Pseudomonadota</taxon>
        <taxon>Gammaproteobacteria</taxon>
        <taxon>Legionellales</taxon>
        <taxon>Legionellaceae</taxon>
        <taxon>Legionella</taxon>
    </lineage>
</organism>
<evidence type="ECO:0000313" key="5">
    <source>
        <dbReference type="EMBL" id="STY30265.1"/>
    </source>
</evidence>
<dbReference type="InterPro" id="IPR014746">
    <property type="entry name" value="Gln_synth/guanido_kin_cat_dom"/>
</dbReference>
<evidence type="ECO:0000256" key="4">
    <source>
        <dbReference type="HAMAP-Rule" id="MF_01609"/>
    </source>
</evidence>
<keyword evidence="1 4" id="KW-0436">Ligase</keyword>
<dbReference type="InterPro" id="IPR011793">
    <property type="entry name" value="YbdK"/>
</dbReference>
<dbReference type="EC" id="6.3.2.2" evidence="4"/>
<dbReference type="EMBL" id="UGPB01000001">
    <property type="protein sequence ID" value="STY30265.1"/>
    <property type="molecule type" value="Genomic_DNA"/>
</dbReference>
<dbReference type="AlphaFoldDB" id="A0A378LT51"/>
<dbReference type="PANTHER" id="PTHR36510:SF1">
    <property type="entry name" value="GLUTAMATE--CYSTEINE LIGASE 2-RELATED"/>
    <property type="match status" value="1"/>
</dbReference>
<dbReference type="GO" id="GO:0005524">
    <property type="term" value="F:ATP binding"/>
    <property type="evidence" value="ECO:0007669"/>
    <property type="project" value="UniProtKB-KW"/>
</dbReference>
<dbReference type="STRING" id="1122170.GCA_000701265_00165"/>
<dbReference type="InterPro" id="IPR050141">
    <property type="entry name" value="GCL_type2/YbdK_subfam"/>
</dbReference>
<evidence type="ECO:0000256" key="1">
    <source>
        <dbReference type="ARBA" id="ARBA00022598"/>
    </source>
</evidence>
<comment type="catalytic activity">
    <reaction evidence="4">
        <text>L-cysteine + L-glutamate + ATP = gamma-L-glutamyl-L-cysteine + ADP + phosphate + H(+)</text>
        <dbReference type="Rhea" id="RHEA:13285"/>
        <dbReference type="ChEBI" id="CHEBI:15378"/>
        <dbReference type="ChEBI" id="CHEBI:29985"/>
        <dbReference type="ChEBI" id="CHEBI:30616"/>
        <dbReference type="ChEBI" id="CHEBI:35235"/>
        <dbReference type="ChEBI" id="CHEBI:43474"/>
        <dbReference type="ChEBI" id="CHEBI:58173"/>
        <dbReference type="ChEBI" id="CHEBI:456216"/>
        <dbReference type="EC" id="6.3.2.2"/>
    </reaction>
</comment>
<dbReference type="Proteomes" id="UP000255297">
    <property type="component" value="Unassembled WGS sequence"/>
</dbReference>
<keyword evidence="3 4" id="KW-0067">ATP-binding</keyword>
<gene>
    <name evidence="5" type="primary">ybdK_3</name>
    <name evidence="5" type="ORF">NCTC11532_02321</name>
</gene>
<dbReference type="GO" id="GO:0004357">
    <property type="term" value="F:glutamate-cysteine ligase activity"/>
    <property type="evidence" value="ECO:0007669"/>
    <property type="project" value="UniProtKB-EC"/>
</dbReference>
<proteinExistence type="inferred from homology"/>
<sequence>MKALSFNESSEVSIGIELEFQIIDKSSFSLSSCAKEVLSHIKGTKYRLKIKPELTQSMIEINSSVHHDLTSMYIELHQIYNFLSLKALDLNISFCGGGTHPFQSWTTQEIYSTKANINFAKEYTYLAKRATVFGQHIHIGCRDAEDALYLTHALARFVPHFIAISASSPFYLGVETGFVSTRTTVFNTFPLCGVVPLLLNWEDFSQYFHKMKRLGVIKNMNDFLWDIRPRPHLGTVEIRVCDTPLTLKKAILLGAYIQTLSLYLLKEKPLKINQDLYLLYNYNRFQSSRYGFKGRFINPFTKRHRFIAEDILTTLGKIKKYAHQLQNAPFLELLKNDVSTRDNDAKQLIDIYHTTNSLHQVVAQQCQEWSNSLEPLI</sequence>
<dbReference type="PANTHER" id="PTHR36510">
    <property type="entry name" value="GLUTAMATE--CYSTEINE LIGASE 2-RELATED"/>
    <property type="match status" value="1"/>
</dbReference>
<dbReference type="Pfam" id="PF04107">
    <property type="entry name" value="GCS2"/>
    <property type="match status" value="1"/>
</dbReference>
<dbReference type="SUPFAM" id="SSF55931">
    <property type="entry name" value="Glutamine synthetase/guanido kinase"/>
    <property type="match status" value="1"/>
</dbReference>
<dbReference type="HAMAP" id="MF_01609">
    <property type="entry name" value="Glu_cys_ligase_2"/>
    <property type="match status" value="1"/>
</dbReference>
<comment type="function">
    <text evidence="4">ATP-dependent carboxylate-amine ligase which exhibits weak glutamate--cysteine ligase activity.</text>
</comment>
<evidence type="ECO:0000256" key="3">
    <source>
        <dbReference type="ARBA" id="ARBA00022840"/>
    </source>
</evidence>
<dbReference type="GO" id="GO:0042398">
    <property type="term" value="P:modified amino acid biosynthetic process"/>
    <property type="evidence" value="ECO:0007669"/>
    <property type="project" value="InterPro"/>
</dbReference>
<keyword evidence="6" id="KW-1185">Reference proteome</keyword>
<dbReference type="NCBIfam" id="TIGR02050">
    <property type="entry name" value="gshA_cyan_rel"/>
    <property type="match status" value="1"/>
</dbReference>
<reference evidence="5 6" key="1">
    <citation type="submission" date="2018-06" db="EMBL/GenBank/DDBJ databases">
        <authorList>
            <consortium name="Pathogen Informatics"/>
            <person name="Doyle S."/>
        </authorList>
    </citation>
    <scope>NUCLEOTIDE SEQUENCE [LARGE SCALE GENOMIC DNA]</scope>
    <source>
        <strain evidence="5 6">NCTC11532</strain>
    </source>
</reference>
<keyword evidence="2 4" id="KW-0547">Nucleotide-binding</keyword>
<comment type="similarity">
    <text evidence="4">Belongs to the glutamate--cysteine ligase type 2 family. YbdK subfamily.</text>
</comment>
<dbReference type="NCBIfam" id="NF010040">
    <property type="entry name" value="PRK13516.1"/>
    <property type="match status" value="1"/>
</dbReference>
<evidence type="ECO:0000313" key="6">
    <source>
        <dbReference type="Proteomes" id="UP000255297"/>
    </source>
</evidence>
<evidence type="ECO:0000256" key="2">
    <source>
        <dbReference type="ARBA" id="ARBA00022741"/>
    </source>
</evidence>
<dbReference type="OrthoDB" id="9769628at2"/>
<accession>A0A378LT51</accession>
<dbReference type="Gene3D" id="3.30.590.20">
    <property type="match status" value="1"/>
</dbReference>
<dbReference type="InterPro" id="IPR006336">
    <property type="entry name" value="GCS2"/>
</dbReference>
<dbReference type="RefSeq" id="WP_031564240.1">
    <property type="nucleotide sequence ID" value="NZ_CAAAIS010000001.1"/>
</dbReference>
<name>A0A378LT51_9GAMM</name>
<protein>
    <recommendedName>
        <fullName evidence="4">Putative glutamate--cysteine ligase 2</fullName>
        <ecNumber evidence="4">6.3.2.2</ecNumber>
    </recommendedName>
    <alternativeName>
        <fullName evidence="4">Gamma-glutamylcysteine synthetase 2</fullName>
        <shortName evidence="4">GCS 2</shortName>
        <shortName evidence="4">Gamma-GCS 2</shortName>
    </alternativeName>
</protein>